<dbReference type="RefSeq" id="WP_307395395.1">
    <property type="nucleotide sequence ID" value="NZ_BAAADK010000003.1"/>
</dbReference>
<evidence type="ECO:0000256" key="5">
    <source>
        <dbReference type="ARBA" id="ARBA00022842"/>
    </source>
</evidence>
<proteinExistence type="inferred from homology"/>
<dbReference type="CDD" id="cd04179">
    <property type="entry name" value="DPM_DPG-synthase_like"/>
    <property type="match status" value="1"/>
</dbReference>
<dbReference type="InterPro" id="IPR050256">
    <property type="entry name" value="Glycosyltransferase_2"/>
</dbReference>
<dbReference type="SUPFAM" id="SSF53448">
    <property type="entry name" value="Nucleotide-diphospho-sugar transferases"/>
    <property type="match status" value="1"/>
</dbReference>
<dbReference type="InterPro" id="IPR001173">
    <property type="entry name" value="Glyco_trans_2-like"/>
</dbReference>
<dbReference type="Proteomes" id="UP001235840">
    <property type="component" value="Unassembled WGS sequence"/>
</dbReference>
<comment type="caution">
    <text evidence="11">The sequence shown here is derived from an EMBL/GenBank/DDBJ whole genome shotgun (WGS) entry which is preliminary data.</text>
</comment>
<evidence type="ECO:0000313" key="12">
    <source>
        <dbReference type="Proteomes" id="UP001235840"/>
    </source>
</evidence>
<evidence type="ECO:0000256" key="3">
    <source>
        <dbReference type="ARBA" id="ARBA00022676"/>
    </source>
</evidence>
<keyword evidence="3" id="KW-0328">Glycosyltransferase</keyword>
<gene>
    <name evidence="11" type="ORF">J2S11_002776</name>
</gene>
<dbReference type="EMBL" id="JAUSTY010000011">
    <property type="protein sequence ID" value="MDQ0166860.1"/>
    <property type="molecule type" value="Genomic_DNA"/>
</dbReference>
<accession>A0ABT9W1Y4</accession>
<evidence type="ECO:0000259" key="10">
    <source>
        <dbReference type="Pfam" id="PF00535"/>
    </source>
</evidence>
<protein>
    <recommendedName>
        <fullName evidence="7">Glucosyl-3-phosphoglycerate synthase</fullName>
        <ecNumber evidence="6">2.4.1.266</ecNumber>
    </recommendedName>
</protein>
<comment type="catalytic activity">
    <reaction evidence="9">
        <text>an NDP-alpha-D-glucose + (2R)-3-phosphoglycerate = (2R)-2-O-(alpha-D-glucopyranosyl)-3-phospho-glycerate + a ribonucleoside 5'-diphosphate + H(+)</text>
        <dbReference type="Rhea" id="RHEA:47244"/>
        <dbReference type="ChEBI" id="CHEBI:15378"/>
        <dbReference type="ChEBI" id="CHEBI:57930"/>
        <dbReference type="ChEBI" id="CHEBI:58272"/>
        <dbReference type="ChEBI" id="CHEBI:62600"/>
        <dbReference type="ChEBI" id="CHEBI:76533"/>
        <dbReference type="EC" id="2.4.1.266"/>
    </reaction>
    <physiologicalReaction direction="left-to-right" evidence="9">
        <dbReference type="Rhea" id="RHEA:47245"/>
    </physiologicalReaction>
</comment>
<feature type="domain" description="Glycosyltransferase 2-like" evidence="10">
    <location>
        <begin position="6"/>
        <end position="138"/>
    </location>
</feature>
<evidence type="ECO:0000256" key="2">
    <source>
        <dbReference type="ARBA" id="ARBA00006739"/>
    </source>
</evidence>
<dbReference type="PANTHER" id="PTHR48090:SF10">
    <property type="entry name" value="GLUCOSYL-3-PHOSPHOGLYCERATE SYNTHASE"/>
    <property type="match status" value="1"/>
</dbReference>
<keyword evidence="4" id="KW-0808">Transferase</keyword>
<comment type="cofactor">
    <cofactor evidence="1">
        <name>Mg(2+)</name>
        <dbReference type="ChEBI" id="CHEBI:18420"/>
    </cofactor>
</comment>
<dbReference type="InterPro" id="IPR029044">
    <property type="entry name" value="Nucleotide-diphossugar_trans"/>
</dbReference>
<keyword evidence="5" id="KW-0460">Magnesium</keyword>
<comment type="catalytic activity">
    <reaction evidence="8">
        <text>(2R)-3-phosphoglycerate + UDP-alpha-D-glucose = (2R)-2-O-(alpha-D-glucopyranosyl)-3-phospho-glycerate + UDP + H(+)</text>
        <dbReference type="Rhea" id="RHEA:31319"/>
        <dbReference type="ChEBI" id="CHEBI:15378"/>
        <dbReference type="ChEBI" id="CHEBI:58223"/>
        <dbReference type="ChEBI" id="CHEBI:58272"/>
        <dbReference type="ChEBI" id="CHEBI:58885"/>
        <dbReference type="ChEBI" id="CHEBI:62600"/>
        <dbReference type="EC" id="2.4.1.266"/>
    </reaction>
    <physiologicalReaction direction="left-to-right" evidence="8">
        <dbReference type="Rhea" id="RHEA:31320"/>
    </physiologicalReaction>
</comment>
<dbReference type="Pfam" id="PF00535">
    <property type="entry name" value="Glycos_transf_2"/>
    <property type="match status" value="1"/>
</dbReference>
<evidence type="ECO:0000256" key="6">
    <source>
        <dbReference type="ARBA" id="ARBA00039022"/>
    </source>
</evidence>
<evidence type="ECO:0000256" key="8">
    <source>
        <dbReference type="ARBA" id="ARBA00048689"/>
    </source>
</evidence>
<evidence type="ECO:0000256" key="1">
    <source>
        <dbReference type="ARBA" id="ARBA00001946"/>
    </source>
</evidence>
<evidence type="ECO:0000256" key="9">
    <source>
        <dbReference type="ARBA" id="ARBA00048997"/>
    </source>
</evidence>
<evidence type="ECO:0000256" key="4">
    <source>
        <dbReference type="ARBA" id="ARBA00022679"/>
    </source>
</evidence>
<evidence type="ECO:0000256" key="7">
    <source>
        <dbReference type="ARBA" id="ARBA00040894"/>
    </source>
</evidence>
<keyword evidence="12" id="KW-1185">Reference proteome</keyword>
<dbReference type="PANTHER" id="PTHR48090">
    <property type="entry name" value="UNDECAPRENYL-PHOSPHATE 4-DEOXY-4-FORMAMIDO-L-ARABINOSE TRANSFERASE-RELATED"/>
    <property type="match status" value="1"/>
</dbReference>
<reference evidence="11 12" key="1">
    <citation type="submission" date="2023-07" db="EMBL/GenBank/DDBJ databases">
        <title>Genomic Encyclopedia of Type Strains, Phase IV (KMG-IV): sequencing the most valuable type-strain genomes for metagenomic binning, comparative biology and taxonomic classification.</title>
        <authorList>
            <person name="Goeker M."/>
        </authorList>
    </citation>
    <scope>NUCLEOTIDE SEQUENCE [LARGE SCALE GENOMIC DNA]</scope>
    <source>
        <strain evidence="11 12">DSM 12751</strain>
    </source>
</reference>
<evidence type="ECO:0000313" key="11">
    <source>
        <dbReference type="EMBL" id="MDQ0166860.1"/>
    </source>
</evidence>
<dbReference type="EC" id="2.4.1.266" evidence="6"/>
<name>A0ABT9W1Y4_9BACI</name>
<dbReference type="Gene3D" id="3.90.550.10">
    <property type="entry name" value="Spore Coat Polysaccharide Biosynthesis Protein SpsA, Chain A"/>
    <property type="match status" value="1"/>
</dbReference>
<organism evidence="11 12">
    <name type="scientific">Caldalkalibacillus horti</name>
    <dbReference type="NCBI Taxonomy" id="77523"/>
    <lineage>
        <taxon>Bacteria</taxon>
        <taxon>Bacillati</taxon>
        <taxon>Bacillota</taxon>
        <taxon>Bacilli</taxon>
        <taxon>Bacillales</taxon>
        <taxon>Bacillaceae</taxon>
        <taxon>Caldalkalibacillus</taxon>
    </lineage>
</organism>
<sequence length="225" mass="25372">MILPVSVVIPAYNEEKRIGQTLAALTQEQLFKEIIVVDDGSTDQTYNIAKNWTKHVLKFSQNQGKTEAIRRGSLFARQPILLFLDADLEESAAWASELVQPILHNEADMVIAALPAAKKGGFGLIKRMARAGIHRKTGKTFLAPLSGQRAIKRNVFFSCFKGSYRFGLEVGLTIDCLNQGFVVQEMELPFTHRELGRGPIGFLHRFKQGLAVYQTLRSRRRTWRV</sequence>
<comment type="similarity">
    <text evidence="2">Belongs to the glycosyltransferase 2 family.</text>
</comment>